<dbReference type="RefSeq" id="WP_338397405.1">
    <property type="nucleotide sequence ID" value="NZ_AP025292.1"/>
</dbReference>
<protein>
    <recommendedName>
        <fullName evidence="4">Phosphoribosylformylglycinamidine synthase</fullName>
    </recommendedName>
</protein>
<evidence type="ECO:0000256" key="1">
    <source>
        <dbReference type="SAM" id="SignalP"/>
    </source>
</evidence>
<gene>
    <name evidence="2" type="ORF">PEPS_01770</name>
</gene>
<keyword evidence="3" id="KW-1185">Reference proteome</keyword>
<evidence type="ECO:0000313" key="2">
    <source>
        <dbReference type="EMBL" id="BDC97896.1"/>
    </source>
</evidence>
<dbReference type="Proteomes" id="UP001354989">
    <property type="component" value="Chromosome"/>
</dbReference>
<dbReference type="EMBL" id="AP025292">
    <property type="protein sequence ID" value="BDC97896.1"/>
    <property type="molecule type" value="Genomic_DNA"/>
</dbReference>
<dbReference type="InterPro" id="IPR048131">
    <property type="entry name" value="HAEPLYID-like"/>
</dbReference>
<evidence type="ECO:0008006" key="4">
    <source>
        <dbReference type="Google" id="ProtNLM"/>
    </source>
</evidence>
<dbReference type="NCBIfam" id="NF041634">
    <property type="entry name" value="HAEPLYID"/>
    <property type="match status" value="1"/>
</dbReference>
<feature type="signal peptide" evidence="1">
    <location>
        <begin position="1"/>
        <end position="22"/>
    </location>
</feature>
<organism evidence="2 3">
    <name type="scientific">Persicobacter psychrovividus</name>
    <dbReference type="NCBI Taxonomy" id="387638"/>
    <lineage>
        <taxon>Bacteria</taxon>
        <taxon>Pseudomonadati</taxon>
        <taxon>Bacteroidota</taxon>
        <taxon>Cytophagia</taxon>
        <taxon>Cytophagales</taxon>
        <taxon>Persicobacteraceae</taxon>
        <taxon>Persicobacter</taxon>
    </lineage>
</organism>
<proteinExistence type="predicted"/>
<reference evidence="2 3" key="1">
    <citation type="submission" date="2021-12" db="EMBL/GenBank/DDBJ databases">
        <title>Genome sequencing of bacteria with rrn-lacking chromosome and rrn-plasmid.</title>
        <authorList>
            <person name="Anda M."/>
            <person name="Iwasaki W."/>
        </authorList>
    </citation>
    <scope>NUCLEOTIDE SEQUENCE [LARGE SCALE GENOMIC DNA]</scope>
    <source>
        <strain evidence="2 3">NBRC 101262</strain>
    </source>
</reference>
<accession>A0ABN6L9E9</accession>
<name>A0ABN6L9E9_9BACT</name>
<feature type="chain" id="PRO_5046533711" description="Phosphoribosylformylglycinamidine synthase" evidence="1">
    <location>
        <begin position="23"/>
        <end position="293"/>
    </location>
</feature>
<keyword evidence="1" id="KW-0732">Signal</keyword>
<evidence type="ECO:0000313" key="3">
    <source>
        <dbReference type="Proteomes" id="UP001354989"/>
    </source>
</evidence>
<sequence length="293" mass="33767">MNLNKITYIILCCVLSTLTATAQHSKNTLDSLYINETEAHPDKPAKVLHAEPLYIDLIRDLGARKGEKEWNVGMGLLDHNTYDRYEALVEYEWAPMDRLGLEVELPFSFYYPLQSPNSLQNSDQSDTVSAPSSGLESLKLAWQYTILVSEKYKTSLAVGYIHEFEINNFSQYGKGKFFTGNVYNPFFIAAKRWGQNFHTLIYTGPVIAKHFDSPTVDTHWQFNSNIHYMIPGTRNFLGIEFNKEMHHNDFDMTIRPQMRVEVTENIMIGIVTGIPISRESERFSSFLRLIYEP</sequence>